<dbReference type="OrthoDB" id="641005at2"/>
<dbReference type="Proteomes" id="UP000183788">
    <property type="component" value="Unassembled WGS sequence"/>
</dbReference>
<dbReference type="EMBL" id="CP140154">
    <property type="protein sequence ID" value="WQG90546.1"/>
    <property type="molecule type" value="Genomic_DNA"/>
</dbReference>
<organism evidence="1 3">
    <name type="scientific">Chitinophaga sancti</name>
    <dbReference type="NCBI Taxonomy" id="1004"/>
    <lineage>
        <taxon>Bacteria</taxon>
        <taxon>Pseudomonadati</taxon>
        <taxon>Bacteroidota</taxon>
        <taxon>Chitinophagia</taxon>
        <taxon>Chitinophagales</taxon>
        <taxon>Chitinophagaceae</taxon>
        <taxon>Chitinophaga</taxon>
    </lineage>
</organism>
<reference evidence="1 3" key="1">
    <citation type="submission" date="2016-11" db="EMBL/GenBank/DDBJ databases">
        <authorList>
            <person name="Jaros S."/>
            <person name="Januszkiewicz K."/>
            <person name="Wedrychowicz H."/>
        </authorList>
    </citation>
    <scope>NUCLEOTIDE SEQUENCE [LARGE SCALE GENOMIC DNA]</scope>
    <source>
        <strain evidence="1 3">DSM 784</strain>
    </source>
</reference>
<evidence type="ECO:0000313" key="2">
    <source>
        <dbReference type="EMBL" id="WQG90546.1"/>
    </source>
</evidence>
<keyword evidence="4" id="KW-1185">Reference proteome</keyword>
<dbReference type="Gene3D" id="3.40.50.12370">
    <property type="match status" value="1"/>
</dbReference>
<sequence length="259" mass="29123">MKKIVAVFDGSKFSDSTLQYAIRMGLQHNATITGVFSEKMEFAYAGGGGRRTIDGSMQFEHACQHAGIHYNIRRGSDAVTQSVLKESRYADMLLIDASETMNPFTEESPTPFVKDILANAKCPVLLLPRHFTDVRKICWLYDGSPVSIFAFKMFSYILPVFNALPLNVVTVQTPNHTQELPYEGMVKELIDMHAPQAHFVPLKGQPEVEIAHYLKEQAAESLVILGAYQRNALSMLFRPSMADVLVKEQQWPLFIAHNK</sequence>
<protein>
    <submittedName>
        <fullName evidence="1 2">Universal stress protein</fullName>
    </submittedName>
</protein>
<dbReference type="EMBL" id="FPIZ01000035">
    <property type="protein sequence ID" value="SFW88276.1"/>
    <property type="molecule type" value="Genomic_DNA"/>
</dbReference>
<evidence type="ECO:0000313" key="3">
    <source>
        <dbReference type="Proteomes" id="UP000183788"/>
    </source>
</evidence>
<dbReference type="SUPFAM" id="SSF52402">
    <property type="entry name" value="Adenine nucleotide alpha hydrolases-like"/>
    <property type="match status" value="2"/>
</dbReference>
<evidence type="ECO:0000313" key="1">
    <source>
        <dbReference type="EMBL" id="SFW88276.1"/>
    </source>
</evidence>
<reference evidence="2 4" key="2">
    <citation type="submission" date="2023-11" db="EMBL/GenBank/DDBJ databases">
        <title>MicrobeMod: A computational toolkit for identifying prokaryotic methylation and restriction-modification with nanopore sequencing.</title>
        <authorList>
            <person name="Crits-Christoph A."/>
            <person name="Kang S.C."/>
            <person name="Lee H."/>
            <person name="Ostrov N."/>
        </authorList>
    </citation>
    <scope>NUCLEOTIDE SEQUENCE [LARGE SCALE GENOMIC DNA]</scope>
    <source>
        <strain evidence="2 4">ATCC 23090</strain>
    </source>
</reference>
<dbReference type="RefSeq" id="WP_072365950.1">
    <property type="nucleotide sequence ID" value="NZ_CBHWAX010000134.1"/>
</dbReference>
<evidence type="ECO:0000313" key="4">
    <source>
        <dbReference type="Proteomes" id="UP001326715"/>
    </source>
</evidence>
<gene>
    <name evidence="1" type="ORF">SAMN05661012_06229</name>
    <name evidence="2" type="ORF">SR876_03495</name>
</gene>
<dbReference type="Proteomes" id="UP001326715">
    <property type="component" value="Chromosome"/>
</dbReference>
<accession>A0A1K1SVM1</accession>
<dbReference type="STRING" id="1004.SAMN05661012_06229"/>
<dbReference type="AlphaFoldDB" id="A0A1K1SVM1"/>
<name>A0A1K1SVM1_9BACT</name>
<proteinExistence type="predicted"/>